<gene>
    <name evidence="1" type="ORF">R3P38DRAFT_3055420</name>
</gene>
<comment type="caution">
    <text evidence="1">The sequence shown here is derived from an EMBL/GenBank/DDBJ whole genome shotgun (WGS) entry which is preliminary data.</text>
</comment>
<dbReference type="AlphaFoldDB" id="A0AAW0A3P8"/>
<protein>
    <submittedName>
        <fullName evidence="1">Uncharacterized protein</fullName>
    </submittedName>
</protein>
<dbReference type="Proteomes" id="UP001362999">
    <property type="component" value="Unassembled WGS sequence"/>
</dbReference>
<evidence type="ECO:0000313" key="1">
    <source>
        <dbReference type="EMBL" id="KAK7000706.1"/>
    </source>
</evidence>
<sequence length="180" mass="19408">MADFALIAQPGFKLIDLSKIIVGDSKGPSEATVVAVPLPKKTFGVIFGQRTAGWTQGFNSYLLDSNYLPLEPSALWVADESDECRAMVTQIVPPGFAKDPSVFSVGPFNDDRYIAILATHKGPKDSQLVPSDPKFQYHAFTIGSETKPAVRFTMINAEDGGDSDYHDLVVGVAVVATTKK</sequence>
<keyword evidence="2" id="KW-1185">Reference proteome</keyword>
<reference evidence="1 2" key="1">
    <citation type="journal article" date="2024" name="J Genomics">
        <title>Draft genome sequencing and assembly of Favolaschia claudopus CIRM-BRFM 2984 isolated from oak limbs.</title>
        <authorList>
            <person name="Navarro D."/>
            <person name="Drula E."/>
            <person name="Chaduli D."/>
            <person name="Cazenave R."/>
            <person name="Ahrendt S."/>
            <person name="Wang J."/>
            <person name="Lipzen A."/>
            <person name="Daum C."/>
            <person name="Barry K."/>
            <person name="Grigoriev I.V."/>
            <person name="Favel A."/>
            <person name="Rosso M.N."/>
            <person name="Martin F."/>
        </authorList>
    </citation>
    <scope>NUCLEOTIDE SEQUENCE [LARGE SCALE GENOMIC DNA]</scope>
    <source>
        <strain evidence="1 2">CIRM-BRFM 2984</strain>
    </source>
</reference>
<name>A0AAW0A3P8_9AGAR</name>
<evidence type="ECO:0000313" key="2">
    <source>
        <dbReference type="Proteomes" id="UP001362999"/>
    </source>
</evidence>
<accession>A0AAW0A3P8</accession>
<proteinExistence type="predicted"/>
<dbReference type="EMBL" id="JAWWNJ010000087">
    <property type="protein sequence ID" value="KAK7000706.1"/>
    <property type="molecule type" value="Genomic_DNA"/>
</dbReference>
<organism evidence="1 2">
    <name type="scientific">Favolaschia claudopus</name>
    <dbReference type="NCBI Taxonomy" id="2862362"/>
    <lineage>
        <taxon>Eukaryota</taxon>
        <taxon>Fungi</taxon>
        <taxon>Dikarya</taxon>
        <taxon>Basidiomycota</taxon>
        <taxon>Agaricomycotina</taxon>
        <taxon>Agaricomycetes</taxon>
        <taxon>Agaricomycetidae</taxon>
        <taxon>Agaricales</taxon>
        <taxon>Marasmiineae</taxon>
        <taxon>Mycenaceae</taxon>
        <taxon>Favolaschia</taxon>
    </lineage>
</organism>